<protein>
    <submittedName>
        <fullName evidence="3">Alpha/Beta hydrolase protein</fullName>
    </submittedName>
</protein>
<evidence type="ECO:0000313" key="3">
    <source>
        <dbReference type="EMBL" id="KAK0646887.1"/>
    </source>
</evidence>
<dbReference type="GO" id="GO:0016787">
    <property type="term" value="F:hydrolase activity"/>
    <property type="evidence" value="ECO:0007669"/>
    <property type="project" value="UniProtKB-KW"/>
</dbReference>
<comment type="caution">
    <text evidence="3">The sequence shown here is derived from an EMBL/GenBank/DDBJ whole genome shotgun (WGS) entry which is preliminary data.</text>
</comment>
<dbReference type="Pfam" id="PF07859">
    <property type="entry name" value="Abhydrolase_3"/>
    <property type="match status" value="1"/>
</dbReference>
<dbReference type="SUPFAM" id="SSF53474">
    <property type="entry name" value="alpha/beta-Hydrolases"/>
    <property type="match status" value="1"/>
</dbReference>
<sequence length="345" mass="38176">MPLTSDIAYDTSKFTEENITEETKQLNKKLEAITRDAPKWYDPEIGPETYRILRTQGVGPIPAPRALSRAMAAMMPSRNPEYDIPVRVYRPDNSQPSNGIFLHFHGGGWVLGSHRDQDILLQGYANGCQMTGISVGYRLAPEHPWPAAIHDCIDAAEHLIDQGPSAYGAKLKILGGESSGAHLTVLTAFHLIHSRPTHPLAGLVLNCGIYDLTQNLPMSRNFTRPLIISPEIIHHFIKAFLPEMGIEDRRHPQISPLYEDLHKMARDAPGKKLPPAMFICGTEDMLLDDTLLMSAKWMATGAEVVVKIYPGAPHAFIVFPEYGPAKEVTSLITQFVREKVEASGG</sequence>
<reference evidence="3" key="1">
    <citation type="submission" date="2023-06" db="EMBL/GenBank/DDBJ databases">
        <title>Genome-scale phylogeny and comparative genomics of the fungal order Sordariales.</title>
        <authorList>
            <consortium name="Lawrence Berkeley National Laboratory"/>
            <person name="Hensen N."/>
            <person name="Bonometti L."/>
            <person name="Westerberg I."/>
            <person name="Brannstrom I.O."/>
            <person name="Guillou S."/>
            <person name="Cros-Aarteil S."/>
            <person name="Calhoun S."/>
            <person name="Haridas S."/>
            <person name="Kuo A."/>
            <person name="Mondo S."/>
            <person name="Pangilinan J."/>
            <person name="Riley R."/>
            <person name="Labutti K."/>
            <person name="Andreopoulos B."/>
            <person name="Lipzen A."/>
            <person name="Chen C."/>
            <person name="Yanf M."/>
            <person name="Daum C."/>
            <person name="Ng V."/>
            <person name="Clum A."/>
            <person name="Steindorff A."/>
            <person name="Ohm R."/>
            <person name="Martin F."/>
            <person name="Silar P."/>
            <person name="Natvig D."/>
            <person name="Lalanne C."/>
            <person name="Gautier V."/>
            <person name="Ament-Velasquez S.L."/>
            <person name="Kruys A."/>
            <person name="Hutchinson M.I."/>
            <person name="Powell A.J."/>
            <person name="Barry K."/>
            <person name="Miller A.N."/>
            <person name="Grigoriev I.V."/>
            <person name="Debuchy R."/>
            <person name="Gladieux P."/>
            <person name="Thoren M.H."/>
            <person name="Johannesson H."/>
        </authorList>
    </citation>
    <scope>NUCLEOTIDE SEQUENCE</scope>
    <source>
        <strain evidence="3">SMH2532-1</strain>
    </source>
</reference>
<evidence type="ECO:0000259" key="2">
    <source>
        <dbReference type="Pfam" id="PF07859"/>
    </source>
</evidence>
<dbReference type="InterPro" id="IPR013094">
    <property type="entry name" value="AB_hydrolase_3"/>
</dbReference>
<dbReference type="InterPro" id="IPR050300">
    <property type="entry name" value="GDXG_lipolytic_enzyme"/>
</dbReference>
<dbReference type="PANTHER" id="PTHR48081:SF8">
    <property type="entry name" value="ALPHA_BETA HYDROLASE FOLD-3 DOMAIN-CONTAINING PROTEIN-RELATED"/>
    <property type="match status" value="1"/>
</dbReference>
<evidence type="ECO:0000256" key="1">
    <source>
        <dbReference type="ARBA" id="ARBA00022801"/>
    </source>
</evidence>
<dbReference type="InterPro" id="IPR029058">
    <property type="entry name" value="AB_hydrolase_fold"/>
</dbReference>
<dbReference type="AlphaFoldDB" id="A0AA39Y8K0"/>
<dbReference type="EMBL" id="JAULSV010000004">
    <property type="protein sequence ID" value="KAK0646887.1"/>
    <property type="molecule type" value="Genomic_DNA"/>
</dbReference>
<keyword evidence="4" id="KW-1185">Reference proteome</keyword>
<proteinExistence type="predicted"/>
<accession>A0AA39Y8K0</accession>
<feature type="domain" description="Alpha/beta hydrolase fold-3" evidence="2">
    <location>
        <begin position="102"/>
        <end position="317"/>
    </location>
</feature>
<gene>
    <name evidence="3" type="ORF">B0T16DRAFT_458769</name>
</gene>
<keyword evidence="1 3" id="KW-0378">Hydrolase</keyword>
<name>A0AA39Y8K0_9PEZI</name>
<evidence type="ECO:0000313" key="4">
    <source>
        <dbReference type="Proteomes" id="UP001174936"/>
    </source>
</evidence>
<dbReference type="Proteomes" id="UP001174936">
    <property type="component" value="Unassembled WGS sequence"/>
</dbReference>
<organism evidence="3 4">
    <name type="scientific">Cercophora newfieldiana</name>
    <dbReference type="NCBI Taxonomy" id="92897"/>
    <lineage>
        <taxon>Eukaryota</taxon>
        <taxon>Fungi</taxon>
        <taxon>Dikarya</taxon>
        <taxon>Ascomycota</taxon>
        <taxon>Pezizomycotina</taxon>
        <taxon>Sordariomycetes</taxon>
        <taxon>Sordariomycetidae</taxon>
        <taxon>Sordariales</taxon>
        <taxon>Lasiosphaeriaceae</taxon>
        <taxon>Cercophora</taxon>
    </lineage>
</organism>
<dbReference type="Gene3D" id="3.40.50.1820">
    <property type="entry name" value="alpha/beta hydrolase"/>
    <property type="match status" value="1"/>
</dbReference>
<dbReference type="PANTHER" id="PTHR48081">
    <property type="entry name" value="AB HYDROLASE SUPERFAMILY PROTEIN C4A8.06C"/>
    <property type="match status" value="1"/>
</dbReference>